<reference evidence="1" key="1">
    <citation type="submission" date="2021-06" db="EMBL/GenBank/DDBJ databases">
        <authorList>
            <person name="Kallberg Y."/>
            <person name="Tangrot J."/>
            <person name="Rosling A."/>
        </authorList>
    </citation>
    <scope>NUCLEOTIDE SEQUENCE</scope>
    <source>
        <strain evidence="1">CL551</strain>
    </source>
</reference>
<feature type="non-terminal residue" evidence="1">
    <location>
        <position position="349"/>
    </location>
</feature>
<dbReference type="AlphaFoldDB" id="A0A9N9EBR1"/>
<evidence type="ECO:0000313" key="1">
    <source>
        <dbReference type="EMBL" id="CAG8670170.1"/>
    </source>
</evidence>
<proteinExistence type="predicted"/>
<evidence type="ECO:0000313" key="2">
    <source>
        <dbReference type="Proteomes" id="UP000789342"/>
    </source>
</evidence>
<keyword evidence="2" id="KW-1185">Reference proteome</keyword>
<protein>
    <submittedName>
        <fullName evidence="1">13408_t:CDS:1</fullName>
    </submittedName>
</protein>
<sequence>DGIGSSQSSFGMKFHKSTKRAVRTTKKETFKVESIQYNEIKKQICLHFDTTISIYHGSSRVVLLVRYKENIIRLKTFFSDEMKQRGTQELRCDYGDRIRIDVLDDKSFKIICWNVPYWIILMEFDSIRAIRGSQFSFLKKFVNPLVQTVGLIGQVSLPPLRVQRIFRRDNVTMLDKLSNKLLINIFKAMIKESSFRRMTQLRRTCKKWNELILVVIRDHVSENHKVDWFLMVRFSMMEVAVGVEDIQYNDEARKLFCLSFDRYYSFQPVVSPFIMLNMKCREQTYCREVYFHFNRSRVGEQEIQDPVGGSVLVNILSDGRIKFVHWKVKEGLMLKLLDIARTDKLKKNR</sequence>
<dbReference type="OrthoDB" id="2305998at2759"/>
<name>A0A9N9EBR1_9GLOM</name>
<organism evidence="1 2">
    <name type="scientific">Acaulospora morrowiae</name>
    <dbReference type="NCBI Taxonomy" id="94023"/>
    <lineage>
        <taxon>Eukaryota</taxon>
        <taxon>Fungi</taxon>
        <taxon>Fungi incertae sedis</taxon>
        <taxon>Mucoromycota</taxon>
        <taxon>Glomeromycotina</taxon>
        <taxon>Glomeromycetes</taxon>
        <taxon>Diversisporales</taxon>
        <taxon>Acaulosporaceae</taxon>
        <taxon>Acaulospora</taxon>
    </lineage>
</organism>
<gene>
    <name evidence="1" type="ORF">AMORRO_LOCUS10785</name>
</gene>
<comment type="caution">
    <text evidence="1">The sequence shown here is derived from an EMBL/GenBank/DDBJ whole genome shotgun (WGS) entry which is preliminary data.</text>
</comment>
<dbReference type="EMBL" id="CAJVPV010012460">
    <property type="protein sequence ID" value="CAG8670170.1"/>
    <property type="molecule type" value="Genomic_DNA"/>
</dbReference>
<accession>A0A9N9EBR1</accession>
<dbReference type="Proteomes" id="UP000789342">
    <property type="component" value="Unassembled WGS sequence"/>
</dbReference>